<comment type="caution">
    <text evidence="2">The sequence shown here is derived from an EMBL/GenBank/DDBJ whole genome shotgun (WGS) entry which is preliminary data.</text>
</comment>
<feature type="compositionally biased region" description="Low complexity" evidence="1">
    <location>
        <begin position="661"/>
        <end position="690"/>
    </location>
</feature>
<name>A0A8J4AQW2_9CHLO</name>
<feature type="compositionally biased region" description="Polar residues" evidence="1">
    <location>
        <begin position="219"/>
        <end position="228"/>
    </location>
</feature>
<dbReference type="AlphaFoldDB" id="A0A8J4AQW2"/>
<gene>
    <name evidence="2" type="ORF">Vafri_3149</name>
</gene>
<protein>
    <submittedName>
        <fullName evidence="2">Uncharacterized protein</fullName>
    </submittedName>
</protein>
<feature type="region of interest" description="Disordered" evidence="1">
    <location>
        <begin position="932"/>
        <end position="972"/>
    </location>
</feature>
<dbReference type="EMBL" id="BNCO01000003">
    <property type="protein sequence ID" value="GIL46056.1"/>
    <property type="molecule type" value="Genomic_DNA"/>
</dbReference>
<organism evidence="2 3">
    <name type="scientific">Volvox africanus</name>
    <dbReference type="NCBI Taxonomy" id="51714"/>
    <lineage>
        <taxon>Eukaryota</taxon>
        <taxon>Viridiplantae</taxon>
        <taxon>Chlorophyta</taxon>
        <taxon>core chlorophytes</taxon>
        <taxon>Chlorophyceae</taxon>
        <taxon>CS clade</taxon>
        <taxon>Chlamydomonadales</taxon>
        <taxon>Volvocaceae</taxon>
        <taxon>Volvox</taxon>
    </lineage>
</organism>
<feature type="compositionally biased region" description="Gly residues" evidence="1">
    <location>
        <begin position="867"/>
        <end position="877"/>
    </location>
</feature>
<dbReference type="Proteomes" id="UP000747399">
    <property type="component" value="Unassembled WGS sequence"/>
</dbReference>
<sequence length="1166" mass="121519">MDIVLRRCSPLTKQPEHRGRTHIVAAAETSSRPAEAALELDSSPHDVMRDGEDGHQRNEPRAQDLFASGNAGLVLSKLVLRPLLGNSKAGPMGSTRLGPTIQLEQPPLQRHPGDQDDMLEVDAGPGESLLASSQPALEWLLRHPDPSNVVRLQQVLLQQQRRQQRARSGLGDSQAAQLGGEDLLAEAQTTAGEPFVQDGRATHGIADRAPEAVGKPNADSPQPSTAVQPSLPYPRKDRVARNPLQAGVRMADGGESLSQPQSHQLGPGGLAAGGGGRSRTAGREKAVELRSTAEGDGGGFDRRGRKSTEEELFQAADALELLMNSEPGTTGAVCAAGTTRAALANASGLNGGVGRVALSSRAGGSGGPAEAVAPRGEPVVPGRGAAGRGRMGSGGQRGGGGRGTRIGGTGPRIIRGTMPDPDLGDDEEENTGGTWAGRMGPRDSPLYGGGGRAQPGASPYDGPAEGDEGADYEEGRPVPGERNGSYVLDGPVGIAGSDCFDVDFREEDETMFGPVPRRPRTSVYCSPMLYDDIVTGANPPSSEVQVLALSWSEFVRLVHRQHQGRGLAGWNPVAMAEPQHLMQRAHRQSERHRGAEQLPYPLYQSHPANLLGAMGAYQPQAYSQELLRRALLIQQVSGQGIPTAADWNVPRGDGRYGGAGDTAPAPGRRPPGQGATTIPWGPRAPAGAARTPGDWQDVVELRPPLGGVDMEEDIEDELRRRQNVQPPYQEPYDETAAAMAAAAEQQQQLLEHLALLGIGGILDGFPGGLAQALGGGEPTLEYGGVGPSMAFPQRPEQQYPGRLPSDMPVTDLPEEVSAGRKRSVRAGKARPASDTQPPTSDLIPLEEIDVGGATRGSKRMWSKLDGSGAGQYAGGQGPQQLSGYENGGAGLDSDGNALVAVPPPYEAALRTRRGPPLKSSADVLMLQDRTVAGRSSGGGAPPAGAVGGSSRQRAGGSRSRIGSMDNAPDDDVEEMLPSTERAATGAAWHKPSRGGGGVGQQRWHGGAIGEAADVDGGPYRPYAGPDGGSDQYFNSYEQRECSGAVGVVPAGAGAPTPAPISKRQRHAEGALLHGRSGAAGARGRGRNMSPRPPGAPGTLVPTAGPRASATAAAAAAEQRRLLELTYKPYMELRDVQETRDGQQLSLVFGHTTLGTFAGNLKLVTAE</sequence>
<feature type="compositionally biased region" description="Gly residues" evidence="1">
    <location>
        <begin position="384"/>
        <end position="410"/>
    </location>
</feature>
<feature type="compositionally biased region" description="Gly residues" evidence="1">
    <location>
        <begin position="266"/>
        <end position="277"/>
    </location>
</feature>
<reference evidence="2" key="1">
    <citation type="journal article" date="2021" name="Proc. Natl. Acad. Sci. U.S.A.">
        <title>Three genomes in the algal genus Volvox reveal the fate of a haploid sex-determining region after a transition to homothallism.</title>
        <authorList>
            <person name="Yamamoto K."/>
            <person name="Hamaji T."/>
            <person name="Kawai-Toyooka H."/>
            <person name="Matsuzaki R."/>
            <person name="Takahashi F."/>
            <person name="Nishimura Y."/>
            <person name="Kawachi M."/>
            <person name="Noguchi H."/>
            <person name="Minakuchi Y."/>
            <person name="Umen J.G."/>
            <person name="Toyoda A."/>
            <person name="Nozaki H."/>
        </authorList>
    </citation>
    <scope>NUCLEOTIDE SEQUENCE</scope>
    <source>
        <strain evidence="2">NIES-3780</strain>
    </source>
</reference>
<proteinExistence type="predicted"/>
<feature type="compositionally biased region" description="Low complexity" evidence="1">
    <location>
        <begin position="948"/>
        <end position="963"/>
    </location>
</feature>
<evidence type="ECO:0000313" key="3">
    <source>
        <dbReference type="Proteomes" id="UP000747399"/>
    </source>
</evidence>
<feature type="region of interest" description="Disordered" evidence="1">
    <location>
        <begin position="792"/>
        <end position="890"/>
    </location>
</feature>
<feature type="region of interest" description="Disordered" evidence="1">
    <location>
        <begin position="361"/>
        <end position="486"/>
    </location>
</feature>
<keyword evidence="3" id="KW-1185">Reference proteome</keyword>
<feature type="compositionally biased region" description="Basic residues" evidence="1">
    <location>
        <begin position="819"/>
        <end position="828"/>
    </location>
</feature>
<evidence type="ECO:0000256" key="1">
    <source>
        <dbReference type="SAM" id="MobiDB-lite"/>
    </source>
</evidence>
<feature type="region of interest" description="Disordered" evidence="1">
    <location>
        <begin position="30"/>
        <end position="58"/>
    </location>
</feature>
<feature type="compositionally biased region" description="Basic and acidic residues" evidence="1">
    <location>
        <begin position="42"/>
        <end position="58"/>
    </location>
</feature>
<accession>A0A8J4AQW2</accession>
<feature type="region of interest" description="Disordered" evidence="1">
    <location>
        <begin position="210"/>
        <end position="306"/>
    </location>
</feature>
<feature type="compositionally biased region" description="Gly residues" evidence="1">
    <location>
        <begin position="935"/>
        <end position="947"/>
    </location>
</feature>
<feature type="region of interest" description="Disordered" evidence="1">
    <location>
        <begin position="1076"/>
        <end position="1105"/>
    </location>
</feature>
<evidence type="ECO:0000313" key="2">
    <source>
        <dbReference type="EMBL" id="GIL46056.1"/>
    </source>
</evidence>
<feature type="compositionally biased region" description="Basic and acidic residues" evidence="1">
    <location>
        <begin position="281"/>
        <end position="306"/>
    </location>
</feature>
<feature type="region of interest" description="Disordered" evidence="1">
    <location>
        <begin position="644"/>
        <end position="692"/>
    </location>
</feature>